<dbReference type="AlphaFoldDB" id="A0AAV5JZN9"/>
<proteinExistence type="predicted"/>
<evidence type="ECO:0000256" key="1">
    <source>
        <dbReference type="SAM" id="MobiDB-lite"/>
    </source>
</evidence>
<gene>
    <name evidence="2" type="ORF">SLEP1_g30301</name>
</gene>
<accession>A0AAV5JZN9</accession>
<protein>
    <submittedName>
        <fullName evidence="2">Uncharacterized protein</fullName>
    </submittedName>
</protein>
<keyword evidence="3" id="KW-1185">Reference proteome</keyword>
<evidence type="ECO:0000313" key="3">
    <source>
        <dbReference type="Proteomes" id="UP001054252"/>
    </source>
</evidence>
<feature type="region of interest" description="Disordered" evidence="1">
    <location>
        <begin position="284"/>
        <end position="328"/>
    </location>
</feature>
<name>A0AAV5JZN9_9ROSI</name>
<feature type="compositionally biased region" description="Basic residues" evidence="1">
    <location>
        <begin position="300"/>
        <end position="313"/>
    </location>
</feature>
<comment type="caution">
    <text evidence="2">The sequence shown here is derived from an EMBL/GenBank/DDBJ whole genome shotgun (WGS) entry which is preliminary data.</text>
</comment>
<organism evidence="2 3">
    <name type="scientific">Rubroshorea leprosula</name>
    <dbReference type="NCBI Taxonomy" id="152421"/>
    <lineage>
        <taxon>Eukaryota</taxon>
        <taxon>Viridiplantae</taxon>
        <taxon>Streptophyta</taxon>
        <taxon>Embryophyta</taxon>
        <taxon>Tracheophyta</taxon>
        <taxon>Spermatophyta</taxon>
        <taxon>Magnoliopsida</taxon>
        <taxon>eudicotyledons</taxon>
        <taxon>Gunneridae</taxon>
        <taxon>Pentapetalae</taxon>
        <taxon>rosids</taxon>
        <taxon>malvids</taxon>
        <taxon>Malvales</taxon>
        <taxon>Dipterocarpaceae</taxon>
        <taxon>Rubroshorea</taxon>
    </lineage>
</organism>
<sequence>MDRVVLNTDVDYQWLAPEMRAQVEAVTILLAEIDDDELERFQAVIERIKLKKAIVERLNITCQWCRCDHFSSDCYFKRSNKCVDFSGDFYSQQYNSYPNTCHFDPNTSWNNEDILEPQSGFQAPKKETCLNKNIEVQSIHLLNLVAEEIQGELPSATMKNQEEEVNTLLLEIEGQTEEVESMPAETKQEDVPKEEEEKAQVSFEVFNGESPLTKSDFNDYFVIDMVDEILQKNTYEDSFETYLIQEKDSIKEYINYLNTSSSLESKGALLEELGRHICWPKPKPPQNSHWKKSYGGFNLRARKPRFKKTRGHALRPDPKPPWSGRKSS</sequence>
<evidence type="ECO:0000313" key="2">
    <source>
        <dbReference type="EMBL" id="GKV20139.1"/>
    </source>
</evidence>
<dbReference type="Proteomes" id="UP001054252">
    <property type="component" value="Unassembled WGS sequence"/>
</dbReference>
<reference evidence="2 3" key="1">
    <citation type="journal article" date="2021" name="Commun. Biol.">
        <title>The genome of Shorea leprosula (Dipterocarpaceae) highlights the ecological relevance of drought in aseasonal tropical rainforests.</title>
        <authorList>
            <person name="Ng K.K.S."/>
            <person name="Kobayashi M.J."/>
            <person name="Fawcett J.A."/>
            <person name="Hatakeyama M."/>
            <person name="Paape T."/>
            <person name="Ng C.H."/>
            <person name="Ang C.C."/>
            <person name="Tnah L.H."/>
            <person name="Lee C.T."/>
            <person name="Nishiyama T."/>
            <person name="Sese J."/>
            <person name="O'Brien M.J."/>
            <person name="Copetti D."/>
            <person name="Mohd Noor M.I."/>
            <person name="Ong R.C."/>
            <person name="Putra M."/>
            <person name="Sireger I.Z."/>
            <person name="Indrioko S."/>
            <person name="Kosugi Y."/>
            <person name="Izuno A."/>
            <person name="Isagi Y."/>
            <person name="Lee S.L."/>
            <person name="Shimizu K.K."/>
        </authorList>
    </citation>
    <scope>NUCLEOTIDE SEQUENCE [LARGE SCALE GENOMIC DNA]</scope>
    <source>
        <strain evidence="2">214</strain>
    </source>
</reference>
<dbReference type="EMBL" id="BPVZ01000054">
    <property type="protein sequence ID" value="GKV20139.1"/>
    <property type="molecule type" value="Genomic_DNA"/>
</dbReference>